<dbReference type="PANTHER" id="PTHR34403:SF8">
    <property type="entry name" value="TOL-PAL SYSTEM PROTEIN TOLA"/>
    <property type="match status" value="1"/>
</dbReference>
<dbReference type="EMBL" id="KK120151">
    <property type="protein sequence ID" value="KFM77638.1"/>
    <property type="molecule type" value="Genomic_DNA"/>
</dbReference>
<keyword evidence="2" id="KW-1185">Reference proteome</keyword>
<dbReference type="InterPro" id="IPR050972">
    <property type="entry name" value="SDr-like"/>
</dbReference>
<dbReference type="InterPro" id="IPR043070">
    <property type="entry name" value="Spidroin_repeat"/>
</dbReference>
<evidence type="ECO:0000313" key="2">
    <source>
        <dbReference type="Proteomes" id="UP000054359"/>
    </source>
</evidence>
<protein>
    <submittedName>
        <fullName evidence="1">Uncharacterized protein</fullName>
    </submittedName>
</protein>
<sequence length="3029" mass="310839">MSESICRILGNKFRIPINNSIINQLYQTLTKGAQSNELPSLFSAAISSTLGENILQTQGLLNKSLDSIITQTIEGILQGLGQALNINIDIKKALDLAAQVKVDAGVGLNANTGAAVGADIGAALGADVGVGLGSDVGLGLDANVGLDANANNEASANAGISTNLGLGFSPSADVGLGVGFNAPNTGLKLKNLLGLKLKATGVLDILASKKPSKSDIANISKLICRFLANKFQIQLNASMIKLLYGSLIKLNARARPEDFGNVLAAVIINILQSQGLLNVNLNTLLTQATECTLLGLSQALNINIDIKKALNLAGQVKVDIGIGANTDISGSLRADAEVGVGADVPVGLGTDVDTRFEADVGIGLDASLGTGANADLNANLGLGLLQSADKGLGVGLNIPNFGLKLTNLLALKLKATGVFNVLAKKTPSQSDFLNISKLISRLLANKFQIQLNASLVKLFYGSLIKLNGRAKPEDFANVLAASTMNILQSQGLLKINPDSLLTQATECILQGFAKALDINIDIKNALDLATQVQVDIGVGVDADTGAGLNTDIGIGLGADVGIGLGGDVSFGIGAGIGAGLGASVGVDTNLGLDLSPSTGIGQQTGLNVPNLGLKLTNLLGLKLKATGMLNILATKTPSRSHIVNISKSVSKLLATKFQIQFNGSMIKLFYNSLAKLDATRKPDDFANVLAAVTINILQSQGLLNINLDSLLSQATECILLGLREALNINVDIKKALDLAAQVKVDVGADVGLAGNVAIGVGADAGVDANTNLGIQEGPNIDASANADVNTNLGLGLSPSTGMRLGVGLNVPDLGLKLKNLLVLKLKAAGVLNILATKAPSRSDIVNISKSICRLLANKFQIKLDVSMIKLLYGSLAKFDATAKPDDFANVLAAVTMNILQSQGLLNINLDTLLTQATECILLGLGQALNIDIDIKSALDLAAKMKVDAGAGVDVDVGVGLGADIEAGVGLGAKAGIGLDAGVGIDADANLGIQVGADVDTSADVNANLGVGLKPSPDVRLGVGINVPDISLKLKNLLSLKLKATGALNVLETKRLSRSDIMNISKLICRLLANKFQVQFNVSTIKVLYGSLIKLNAKAMPDDFANVLATVTINILQSQGLLDTNLDTVLTQAIECILLGLGKALNINIDIKKALDLAAQVKVDISADVNADAEVSANVGLGLGTNIGLGVGADTGTDLDASGGVDANANLDVQAGAKVDADVNAYLNSDLGLGLSPSTGVGLGVGANAPALGVKLGNLLALKLKATGALNILATKRPSRSDIVNISKSICRLLVNKFQIKLNVSMIKLLYGSLAKLGATAKADDFADVLAAVTMNILQSQGLLNINLDSLLTQATECILLGLGQALNINIDIQNALGLAAKIKVDAAIGVDADVGVGLGADVGVDLSADVGVGADAGIGIDANVGVDANTNLGILAGADIDTSTNADINANLGVGLSSSADVGLGVGMKVPDLGLKLKNLLALKLKATGVLNILGTRKPSKSDIVNISKLICRLLANKFQIQLNVPTIKLLYGSLIKVNARATPEDFANVLATVTINILQSQGLLDINLNTLLTQATECILLGLGQALNINLDIKKALDLAAKVDIGVDLNADAGVSADVGLGLGADIGLGVGADTGVSLDANLGAQAGAKVDVDINTDINADLGSGLSSSTEQGLGVGVNVPDISLKLKNLLALKLKATGVLNILATKTPSRSDIVNISKSICRLLANKFQIKLNVSMIKLLYSSLAKLDATAKPDDFANVLATVTSNILQSQGLLNISLDSLLTQATECILLGLGQTLNINVDIKNALDLAAKVDAGVAVDASVGVGLDADVEAGLGLGTDIGIGLGVGAEAGIGANAGLGIGTEIDANENLGVQAGANLGLGLSPSADIGLGIGLDIPNLILKLRNTLSLKLKATGVLNILATKTLSKTDFVNISKSICRLLANKFQIQLNASMIKLFYGSLIKLNGRAKPDDFANVLAAVTMNILQSQGLLNINIDPLLTQATECILLGFGQALNISVDIKNALDLAAQVKVDVGVGVEANTGASIEANVGAAADLGTGLDVGLDANTNLDVQARAKVDADVNANLGLGISPSVDVLGAGLKVPGLSLKLKNLLALKLKATGVLNILVQNQPSKSDIVNISKSISRLLANRFQIQLTTSMIKQLYGSFIKLNSRGKADDFANVLSTVTMNILQSQGLLNISLDTLLNQATECIILGLKQALNINVDVKKALDLAVQVKADIDVGVDADVGVGADVGVDLDSGTGVDISAGIDVNAGANVDVGVNADVSTNLGLDVSPSVDVEVEAGLNIPNLGLKLRNILTQKLKATGVLNVLTTKTSSKSDIVNISKLICRLLANKFQIQLNASMIKLFYGSLIKLNGRAKPDDFAAVLATVTMNILQSQGLLNKNLDLLLTQATECILLGLKQALNINVDIKTAADLAAQVKLDVGADIDADLGVGFTTDAGVGIGADLGIGLDAGVGVNASANLGVQAGADVSADANADVNANIGLSLSSSTNEGLGVGLNVPKLGLKLRNLLALKLKATGVLNILATNRPSKTDIINISKQISRLLANKFQIQLNASMIKLLYNSLIKLNDRGKPDDFGNILAAGTVSILESQGLLNINLDSLLTPILECILRGLGQALRINIDIKKALDLAAQLKTDVGVDLDADPGIGLGTDLGITTDTRLGLDADVNANVGAQAGVNVDAGIDINANLDLGLSPSANVGLGAGLNSPNLSLKLRNLLALKLKATGVLNVLATRRLSKSDTVNISKLICRLLAKKFQIQLNASRVKLLYGSLIKLNARAKPDDFANVLSAVIMNILQSQGLLRNNLNSLLTQATECILLGLGRALNINIDIKKALDLSAQVKVDVEVGVDTDVGIGADTKVGVDVDTNVGLDLDANVGVGLDTDVGLGTDIGLGLDAGVGIDATANLGVQAAADISADTGVGVNVDSKLLNVDAKVKADVKAEAAEQLADALKSSEEFKLAILMGQEETVLSAIGNVINDIFGRKAGISFLSKFNMSFD</sequence>
<gene>
    <name evidence="1" type="ORF">X975_10658</name>
</gene>
<dbReference type="OMA" id="RAKPDDF"/>
<dbReference type="STRING" id="407821.A0A087UJU9"/>
<feature type="non-terminal residue" evidence="1">
    <location>
        <position position="3029"/>
    </location>
</feature>
<reference evidence="1 2" key="1">
    <citation type="submission" date="2013-11" db="EMBL/GenBank/DDBJ databases">
        <title>Genome sequencing of Stegodyphus mimosarum.</title>
        <authorList>
            <person name="Bechsgaard J."/>
        </authorList>
    </citation>
    <scope>NUCLEOTIDE SEQUENCE [LARGE SCALE GENOMIC DNA]</scope>
</reference>
<dbReference type="PANTHER" id="PTHR34403">
    <property type="entry name" value="TOL-PAL SYSTEM PROTEIN TOLA"/>
    <property type="match status" value="1"/>
</dbReference>
<dbReference type="Gene3D" id="1.10.274.60">
    <property type="entry name" value="Spidroin, repetitive domain"/>
    <property type="match status" value="13"/>
</dbReference>
<dbReference type="OrthoDB" id="45365at2759"/>
<dbReference type="Proteomes" id="UP000054359">
    <property type="component" value="Unassembled WGS sequence"/>
</dbReference>
<organism evidence="1 2">
    <name type="scientific">Stegodyphus mimosarum</name>
    <name type="common">African social velvet spider</name>
    <dbReference type="NCBI Taxonomy" id="407821"/>
    <lineage>
        <taxon>Eukaryota</taxon>
        <taxon>Metazoa</taxon>
        <taxon>Ecdysozoa</taxon>
        <taxon>Arthropoda</taxon>
        <taxon>Chelicerata</taxon>
        <taxon>Arachnida</taxon>
        <taxon>Araneae</taxon>
        <taxon>Araneomorphae</taxon>
        <taxon>Entelegynae</taxon>
        <taxon>Eresoidea</taxon>
        <taxon>Eresidae</taxon>
        <taxon>Stegodyphus</taxon>
    </lineage>
</organism>
<proteinExistence type="predicted"/>
<name>A0A087UJU9_STEMI</name>
<evidence type="ECO:0000313" key="1">
    <source>
        <dbReference type="EMBL" id="KFM77638.1"/>
    </source>
</evidence>
<accession>A0A087UJU9</accession>